<gene>
    <name evidence="4 5 6 7" type="primary">LOC101864050</name>
</gene>
<dbReference type="RefSeq" id="XP_005093165.1">
    <property type="nucleotide sequence ID" value="XM_005093108.3"/>
</dbReference>
<evidence type="ECO:0000313" key="3">
    <source>
        <dbReference type="Proteomes" id="UP000694888"/>
    </source>
</evidence>
<evidence type="ECO:0000259" key="1">
    <source>
        <dbReference type="Pfam" id="PF00501"/>
    </source>
</evidence>
<dbReference type="RefSeq" id="XP_005093168.1">
    <property type="nucleotide sequence ID" value="XM_005093111.3"/>
</dbReference>
<reference evidence="4 5" key="1">
    <citation type="submission" date="2025-05" db="UniProtKB">
        <authorList>
            <consortium name="RefSeq"/>
        </authorList>
    </citation>
    <scope>IDENTIFICATION</scope>
</reference>
<dbReference type="RefSeq" id="XP_005093166.1">
    <property type="nucleotide sequence ID" value="XM_005093109.3"/>
</dbReference>
<feature type="domain" description="AMP-dependent synthetase/ligase" evidence="1">
    <location>
        <begin position="13"/>
        <end position="395"/>
    </location>
</feature>
<evidence type="ECO:0000259" key="2">
    <source>
        <dbReference type="Pfam" id="PF13193"/>
    </source>
</evidence>
<dbReference type="PANTHER" id="PTHR42814:SF3">
    <property type="entry name" value="BETA-N-ACETYLHEXOSAMINIDASE"/>
    <property type="match status" value="1"/>
</dbReference>
<evidence type="ECO:0000313" key="4">
    <source>
        <dbReference type="RefSeq" id="XP_005093164.1"/>
    </source>
</evidence>
<evidence type="ECO:0000313" key="6">
    <source>
        <dbReference type="RefSeq" id="XP_005093166.1"/>
    </source>
</evidence>
<proteinExistence type="predicted"/>
<accession>A0ABM0JGH7</accession>
<dbReference type="Gene3D" id="3.40.50.12780">
    <property type="entry name" value="N-terminal domain of ligase-like"/>
    <property type="match status" value="1"/>
</dbReference>
<dbReference type="RefSeq" id="XP_005093164.1">
    <property type="nucleotide sequence ID" value="XM_005093107.3"/>
</dbReference>
<dbReference type="InterPro" id="IPR045851">
    <property type="entry name" value="AMP-bd_C_sf"/>
</dbReference>
<dbReference type="Pfam" id="PF13193">
    <property type="entry name" value="AMP-binding_C"/>
    <property type="match status" value="1"/>
</dbReference>
<dbReference type="Gene3D" id="3.30.300.30">
    <property type="match status" value="1"/>
</dbReference>
<evidence type="ECO:0000313" key="5">
    <source>
        <dbReference type="RefSeq" id="XP_005093165.1"/>
    </source>
</evidence>
<organism evidence="3 7">
    <name type="scientific">Aplysia californica</name>
    <name type="common">California sea hare</name>
    <dbReference type="NCBI Taxonomy" id="6500"/>
    <lineage>
        <taxon>Eukaryota</taxon>
        <taxon>Metazoa</taxon>
        <taxon>Spiralia</taxon>
        <taxon>Lophotrochozoa</taxon>
        <taxon>Mollusca</taxon>
        <taxon>Gastropoda</taxon>
        <taxon>Heterobranchia</taxon>
        <taxon>Euthyneura</taxon>
        <taxon>Tectipleura</taxon>
        <taxon>Aplysiida</taxon>
        <taxon>Aplysioidea</taxon>
        <taxon>Aplysiidae</taxon>
        <taxon>Aplysia</taxon>
    </lineage>
</organism>
<feature type="domain" description="AMP-binding enzyme C-terminal" evidence="2">
    <location>
        <begin position="449"/>
        <end position="530"/>
    </location>
</feature>
<dbReference type="Proteomes" id="UP000694888">
    <property type="component" value="Unplaced"/>
</dbReference>
<name>A0ABM0JGH7_APLCA</name>
<dbReference type="InterPro" id="IPR000873">
    <property type="entry name" value="AMP-dep_synth/lig_dom"/>
</dbReference>
<dbReference type="CDD" id="cd04433">
    <property type="entry name" value="AFD_class_I"/>
    <property type="match status" value="1"/>
</dbReference>
<keyword evidence="3" id="KW-1185">Reference proteome</keyword>
<dbReference type="InterPro" id="IPR025110">
    <property type="entry name" value="AMP-bd_C"/>
</dbReference>
<protein>
    <submittedName>
        <fullName evidence="4 5">Peroxisomal-coenzyme A synthetase</fullName>
    </submittedName>
</protein>
<dbReference type="PANTHER" id="PTHR42814">
    <property type="entry name" value="AMP-BINDING DOMAIN-CONTAINING PROTEIN"/>
    <property type="match status" value="1"/>
</dbReference>
<sequence>MAEEIWTVAEIMKHWADTQPDAQTFRFVDKKGVQSVWTPRNIYVTSSRFASRLRGYGFSDGDVIANGIPNSPERLVTDLGIILAGCVMVNFQAVEKDGSDFWNTAKLASCKGVVIPARSEQPTHRLIAPLLPDVTKTSGCAEISVSQVPSLTKAVLVDRSESDQESSLLSSLQCSEDGVDICYNPKKSDITVLFATSGSSGFCKLVPRTNEEVLRAGRSFEGAKSIKYFSDRLFGWMGGFPFDFLAFCSPRILQDQFNGNHSTDPLELWHTIAREKSDGASILPQTAGALIEEFRDVAPDFRLTFMVTGGQPLRQYIAQAVGRLAKVMVVTYASTEAGMVSSGLVTDPFSHQDFYSGKPAKGVQIRVVDEEENDVPAGVQGDVLIKSYLLFKGYYIQGEIKPSGLFTTDGWYRTGDRGLLDAQGNFCCYGRSGDVVSVGTALVYTSWPESVLCKSPDVVDAVVTALPDADERGQLCACVITRAGSDVDEARLIDFYRNSFMSADDNSKGFYPKLHKIFFFDEFPQTSSGKLYKKKLISLIEERVRGQ</sequence>
<dbReference type="InterPro" id="IPR042099">
    <property type="entry name" value="ANL_N_sf"/>
</dbReference>
<dbReference type="SUPFAM" id="SSF56801">
    <property type="entry name" value="Acetyl-CoA synthetase-like"/>
    <property type="match status" value="1"/>
</dbReference>
<dbReference type="GeneID" id="101864050"/>
<dbReference type="Pfam" id="PF00501">
    <property type="entry name" value="AMP-binding"/>
    <property type="match status" value="1"/>
</dbReference>
<evidence type="ECO:0000313" key="7">
    <source>
        <dbReference type="RefSeq" id="XP_005093168.1"/>
    </source>
</evidence>